<evidence type="ECO:0000313" key="2">
    <source>
        <dbReference type="EMBL" id="GAI59601.1"/>
    </source>
</evidence>
<feature type="non-terminal residue" evidence="2">
    <location>
        <position position="1"/>
    </location>
</feature>
<keyword evidence="1" id="KW-1133">Transmembrane helix</keyword>
<protein>
    <submittedName>
        <fullName evidence="2">Uncharacterized protein</fullName>
    </submittedName>
</protein>
<sequence length="184" mass="20926">RVIYVFIAYWVLWSRMTLTFNRKYHLGSEIVFGVIWGFSTGGLLLSFYHLWTLTLVPGWANYLLGLASMGLWQYFIQNYFWDIYVSPEHDTPRSIIVKTAVCHIPNVAICLGFLTIWNNYAIYIAIQTLALLASTIFQKFPAPWAKGHFHAPMVKPGIGGYPRGTGYIGEIDKTKGKPVESNPT</sequence>
<comment type="caution">
    <text evidence="2">The sequence shown here is derived from an EMBL/GenBank/DDBJ whole genome shotgun (WGS) entry which is preliminary data.</text>
</comment>
<feature type="transmembrane region" description="Helical" evidence="1">
    <location>
        <begin position="56"/>
        <end position="75"/>
    </location>
</feature>
<keyword evidence="1" id="KW-0812">Transmembrane</keyword>
<gene>
    <name evidence="2" type="ORF">S12H4_07388</name>
</gene>
<proteinExistence type="predicted"/>
<keyword evidence="1" id="KW-0472">Membrane</keyword>
<dbReference type="EMBL" id="BARW01002720">
    <property type="protein sequence ID" value="GAI59601.1"/>
    <property type="molecule type" value="Genomic_DNA"/>
</dbReference>
<feature type="transmembrane region" description="Helical" evidence="1">
    <location>
        <begin position="30"/>
        <end position="50"/>
    </location>
</feature>
<feature type="transmembrane region" description="Helical" evidence="1">
    <location>
        <begin position="95"/>
        <end position="114"/>
    </location>
</feature>
<evidence type="ECO:0000256" key="1">
    <source>
        <dbReference type="SAM" id="Phobius"/>
    </source>
</evidence>
<reference evidence="2" key="1">
    <citation type="journal article" date="2014" name="Front. Microbiol.">
        <title>High frequency of phylogenetically diverse reductive dehalogenase-homologous genes in deep subseafloor sedimentary metagenomes.</title>
        <authorList>
            <person name="Kawai M."/>
            <person name="Futagami T."/>
            <person name="Toyoda A."/>
            <person name="Takaki Y."/>
            <person name="Nishi S."/>
            <person name="Hori S."/>
            <person name="Arai W."/>
            <person name="Tsubouchi T."/>
            <person name="Morono Y."/>
            <person name="Uchiyama I."/>
            <person name="Ito T."/>
            <person name="Fujiyama A."/>
            <person name="Inagaki F."/>
            <person name="Takami H."/>
        </authorList>
    </citation>
    <scope>NUCLEOTIDE SEQUENCE</scope>
    <source>
        <strain evidence="2">Expedition CK06-06</strain>
    </source>
</reference>
<name>X1QXS4_9ZZZZ</name>
<dbReference type="AlphaFoldDB" id="X1QXS4"/>
<organism evidence="2">
    <name type="scientific">marine sediment metagenome</name>
    <dbReference type="NCBI Taxonomy" id="412755"/>
    <lineage>
        <taxon>unclassified sequences</taxon>
        <taxon>metagenomes</taxon>
        <taxon>ecological metagenomes</taxon>
    </lineage>
</organism>
<accession>X1QXS4</accession>